<reference evidence="2 3" key="1">
    <citation type="submission" date="2019-03" db="EMBL/GenBank/DDBJ databases">
        <title>Genomic Encyclopedia of Type Strains, Phase IV (KMG-IV): sequencing the most valuable type-strain genomes for metagenomic binning, comparative biology and taxonomic classification.</title>
        <authorList>
            <person name="Goeker M."/>
        </authorList>
    </citation>
    <scope>NUCLEOTIDE SEQUENCE [LARGE SCALE GENOMIC DNA]</scope>
    <source>
        <strain evidence="2 3">DSM 100055</strain>
    </source>
</reference>
<dbReference type="PANTHER" id="PTHR45947:SF3">
    <property type="entry name" value="SULFOQUINOVOSYL TRANSFERASE SQD2"/>
    <property type="match status" value="1"/>
</dbReference>
<protein>
    <submittedName>
        <fullName evidence="2">Glycosyltransferase involved in cell wall biosynthesis</fullName>
    </submittedName>
</protein>
<proteinExistence type="predicted"/>
<dbReference type="PANTHER" id="PTHR45947">
    <property type="entry name" value="SULFOQUINOVOSYL TRANSFERASE SQD2"/>
    <property type="match status" value="1"/>
</dbReference>
<dbReference type="Pfam" id="PF13692">
    <property type="entry name" value="Glyco_trans_1_4"/>
    <property type="match status" value="1"/>
</dbReference>
<evidence type="ECO:0000313" key="3">
    <source>
        <dbReference type="Proteomes" id="UP000294678"/>
    </source>
</evidence>
<evidence type="ECO:0000259" key="1">
    <source>
        <dbReference type="Pfam" id="PF13439"/>
    </source>
</evidence>
<accession>A0AA46I4U2</accession>
<dbReference type="GO" id="GO:0016757">
    <property type="term" value="F:glycosyltransferase activity"/>
    <property type="evidence" value="ECO:0007669"/>
    <property type="project" value="TreeGrafter"/>
</dbReference>
<gene>
    <name evidence="2" type="ORF">EV215_1880</name>
</gene>
<evidence type="ECO:0000313" key="2">
    <source>
        <dbReference type="EMBL" id="TDT67876.1"/>
    </source>
</evidence>
<dbReference type="AlphaFoldDB" id="A0AA46I4U2"/>
<name>A0AA46I4U2_9FUSO</name>
<dbReference type="Proteomes" id="UP000294678">
    <property type="component" value="Unassembled WGS sequence"/>
</dbReference>
<feature type="domain" description="Glycosyltransferase subfamily 4-like N-terminal" evidence="1">
    <location>
        <begin position="13"/>
        <end position="163"/>
    </location>
</feature>
<organism evidence="2 3">
    <name type="scientific">Hypnocyclicus thermotrophus</name>
    <dbReference type="NCBI Taxonomy" id="1627895"/>
    <lineage>
        <taxon>Bacteria</taxon>
        <taxon>Fusobacteriati</taxon>
        <taxon>Fusobacteriota</taxon>
        <taxon>Fusobacteriia</taxon>
        <taxon>Fusobacteriales</taxon>
        <taxon>Fusobacteriaceae</taxon>
        <taxon>Hypnocyclicus</taxon>
    </lineage>
</organism>
<dbReference type="Gene3D" id="3.40.50.2000">
    <property type="entry name" value="Glycogen Phosphorylase B"/>
    <property type="match status" value="2"/>
</dbReference>
<dbReference type="InterPro" id="IPR028098">
    <property type="entry name" value="Glyco_trans_4-like_N"/>
</dbReference>
<dbReference type="RefSeq" id="WP_134113740.1">
    <property type="nucleotide sequence ID" value="NZ_SOBG01000009.1"/>
</dbReference>
<dbReference type="Pfam" id="PF13439">
    <property type="entry name" value="Glyco_transf_4"/>
    <property type="match status" value="1"/>
</dbReference>
<sequence length="338" mass="39149">MNILIITPYKNYFGGVEIVNKELENIFTQEGHCVDYLTTDKKLKLNILQKVLFRIIGLPYITSLKFKKLSKKYDIIICNGEFSFGIKHPKCINVFHGSYKGYREYLSKELNWREKLSLMKLSYIQKLGSNGKIVIAVSDFIAKILKKQGIKVFKVIENGVDVNKFKPLNIEKVNEYIFVGGYRNNGYSKGFDVLEKIAQSDYKINCVTTRDPKGLLGYIGGNIENDLLPEIYNKHKMLIFPSRFEACSIVTVEAMACGLPIVISKVGIGEKLKNEIEEFVVETWNSEDYIKKIEKINKNYKYYSKLARDYAVKNYSKIKFKKNWLNLLEEINENKLED</sequence>
<dbReference type="EMBL" id="SOBG01000009">
    <property type="protein sequence ID" value="TDT67876.1"/>
    <property type="molecule type" value="Genomic_DNA"/>
</dbReference>
<comment type="caution">
    <text evidence="2">The sequence shown here is derived from an EMBL/GenBank/DDBJ whole genome shotgun (WGS) entry which is preliminary data.</text>
</comment>
<dbReference type="CDD" id="cd03801">
    <property type="entry name" value="GT4_PimA-like"/>
    <property type="match status" value="1"/>
</dbReference>
<keyword evidence="3" id="KW-1185">Reference proteome</keyword>
<dbReference type="SUPFAM" id="SSF53756">
    <property type="entry name" value="UDP-Glycosyltransferase/glycogen phosphorylase"/>
    <property type="match status" value="1"/>
</dbReference>
<dbReference type="InterPro" id="IPR050194">
    <property type="entry name" value="Glycosyltransferase_grp1"/>
</dbReference>